<evidence type="ECO:0000313" key="3">
    <source>
        <dbReference type="Proteomes" id="UP000606396"/>
    </source>
</evidence>
<dbReference type="Gene3D" id="3.40.50.200">
    <property type="entry name" value="Peptidase S8/S53 domain"/>
    <property type="match status" value="1"/>
</dbReference>
<proteinExistence type="predicted"/>
<dbReference type="Pfam" id="PF00082">
    <property type="entry name" value="Peptidase_S8"/>
    <property type="match status" value="1"/>
</dbReference>
<evidence type="ECO:0000259" key="1">
    <source>
        <dbReference type="Pfam" id="PF00082"/>
    </source>
</evidence>
<feature type="domain" description="Peptidase S8/S53" evidence="1">
    <location>
        <begin position="274"/>
        <end position="609"/>
    </location>
</feature>
<evidence type="ECO:0000313" key="2">
    <source>
        <dbReference type="EMBL" id="MBD2611534.1"/>
    </source>
</evidence>
<comment type="caution">
    <text evidence="2">The sequence shown here is derived from an EMBL/GenBank/DDBJ whole genome shotgun (WGS) entry which is preliminary data.</text>
</comment>
<dbReference type="EMBL" id="JACJTC010000006">
    <property type="protein sequence ID" value="MBD2611534.1"/>
    <property type="molecule type" value="Genomic_DNA"/>
</dbReference>
<reference evidence="2 3" key="1">
    <citation type="journal article" date="2020" name="ISME J.">
        <title>Comparative genomics reveals insights into cyanobacterial evolution and habitat adaptation.</title>
        <authorList>
            <person name="Chen M.Y."/>
            <person name="Teng W.K."/>
            <person name="Zhao L."/>
            <person name="Hu C.X."/>
            <person name="Zhou Y.K."/>
            <person name="Han B.P."/>
            <person name="Song L.R."/>
            <person name="Shu W.S."/>
        </authorList>
    </citation>
    <scope>NUCLEOTIDE SEQUENCE [LARGE SCALE GENOMIC DNA]</scope>
    <source>
        <strain evidence="2 3">FACHB-252</strain>
    </source>
</reference>
<gene>
    <name evidence="2" type="ORF">H6G94_09655</name>
</gene>
<protein>
    <submittedName>
        <fullName evidence="2">S8 family peptidase</fullName>
    </submittedName>
</protein>
<dbReference type="InterPro" id="IPR036852">
    <property type="entry name" value="Peptidase_S8/S53_dom_sf"/>
</dbReference>
<sequence length="828" mass="93614">MSDYQRNLPNLYIVVKGNSKNYTYPGKVIDKKPLPRRNRIEHAERLQQAFEKALENYQQQKLLREPELAVGEVGFYLEFQLPKSELKALEFLENKPKNIELLAVHSSDEADEAVSVTVFVPEKASDFFASKIEAYRDKETGKGKPKNEPLIARLDDISLGTVRALFTDNLEFPSESQEVWWEVWLRHGCRESFQQIAQILDIRTTGNSITFPDREVVLVLTSVITLSRIINNTSLIAELRLAKDSPSMFFEMDMQEQVSWVQELASRIIIASNNNLAICLLDSGVTGSHPLIKPALAPEDCLTCDPNWGVADSKRWGGHGTDMAGIALYDNLYNALATSNKVYLTHRLESVKILPDQGENDPKLYGAITKEAVSRVEINNPKRQRVICMPLTSKGDNNRGVPSSWSAAIDQICFEFQRLMVIPVGNIPKPIICSEYPSRNDLSPAENPSQAWNTLVVGAYTDKVNIVNPNYAQWQTIAPAGDLSPGSRTSLLWTDQWPIRPDVTFEGGNLATDDPHSPGMDIDDLRLLTTYYQPNVRQFNLSGDTSAATALCSYMAARIWAKHPEYWAETVRALIVHSAEWTTAMLGNLPRNPSQSKKISILLRRYGYGVPSLERALLSSKNDLTMICEDQLQPFHKKDGKGSVKTKEMNLHILPWPTQELENLREAKVEMRVTLSYFIEPNPGERGWENKHSYASYGLRLAVKRSTETLAAFRKRINKQEEETEENMTSTRNGDSGWFLGPKTWNRGSIHSDIWQGTAAELAQKDSIAIYPVSGWWKYNPRWEGWNKTARYALIVSIRVIDEVEVDIDLYTPISISPKIKQTVPINL</sequence>
<organism evidence="2 3">
    <name type="scientific">Nostoc punctiforme FACHB-252</name>
    <dbReference type="NCBI Taxonomy" id="1357509"/>
    <lineage>
        <taxon>Bacteria</taxon>
        <taxon>Bacillati</taxon>
        <taxon>Cyanobacteriota</taxon>
        <taxon>Cyanophyceae</taxon>
        <taxon>Nostocales</taxon>
        <taxon>Nostocaceae</taxon>
        <taxon>Nostoc</taxon>
    </lineage>
</organism>
<dbReference type="InterPro" id="IPR000209">
    <property type="entry name" value="Peptidase_S8/S53_dom"/>
</dbReference>
<keyword evidence="3" id="KW-1185">Reference proteome</keyword>
<dbReference type="SUPFAM" id="SSF52743">
    <property type="entry name" value="Subtilisin-like"/>
    <property type="match status" value="1"/>
</dbReference>
<accession>A0ABR8H7R4</accession>
<dbReference type="InterPro" id="IPR034074">
    <property type="entry name" value="Y4bN_pept_dom"/>
</dbReference>
<dbReference type="CDD" id="cd04847">
    <property type="entry name" value="Peptidases_S8_Subtilisin_like_2"/>
    <property type="match status" value="1"/>
</dbReference>
<name>A0ABR8H7R4_NOSPU</name>
<dbReference type="Proteomes" id="UP000606396">
    <property type="component" value="Unassembled WGS sequence"/>
</dbReference>